<evidence type="ECO:0000256" key="1">
    <source>
        <dbReference type="ARBA" id="ARBA00009283"/>
    </source>
</evidence>
<dbReference type="Gene3D" id="3.30.420.40">
    <property type="match status" value="1"/>
</dbReference>
<evidence type="ECO:0000313" key="4">
    <source>
        <dbReference type="EMBL" id="VDN11125.1"/>
    </source>
</evidence>
<proteinExistence type="inferred from homology"/>
<dbReference type="AlphaFoldDB" id="A0A3P7L0Y1"/>
<dbReference type="OrthoDB" id="6372431at2759"/>
<dbReference type="Proteomes" id="UP000281553">
    <property type="component" value="Unassembled WGS sequence"/>
</dbReference>
<keyword evidence="5" id="KW-1185">Reference proteome</keyword>
<keyword evidence="2" id="KW-0378">Hydrolase</keyword>
<reference evidence="4 5" key="1">
    <citation type="submission" date="2018-11" db="EMBL/GenBank/DDBJ databases">
        <authorList>
            <consortium name="Pathogen Informatics"/>
        </authorList>
    </citation>
    <scope>NUCLEOTIDE SEQUENCE [LARGE SCALE GENOMIC DNA]</scope>
</reference>
<organism evidence="4 5">
    <name type="scientific">Dibothriocephalus latus</name>
    <name type="common">Fish tapeworm</name>
    <name type="synonym">Diphyllobothrium latum</name>
    <dbReference type="NCBI Taxonomy" id="60516"/>
    <lineage>
        <taxon>Eukaryota</taxon>
        <taxon>Metazoa</taxon>
        <taxon>Spiralia</taxon>
        <taxon>Lophotrochozoa</taxon>
        <taxon>Platyhelminthes</taxon>
        <taxon>Cestoda</taxon>
        <taxon>Eucestoda</taxon>
        <taxon>Diphyllobothriidea</taxon>
        <taxon>Diphyllobothriidae</taxon>
        <taxon>Dibothriocephalus</taxon>
    </lineage>
</organism>
<evidence type="ECO:0000256" key="3">
    <source>
        <dbReference type="SAM" id="SignalP"/>
    </source>
</evidence>
<dbReference type="PANTHER" id="PTHR11782">
    <property type="entry name" value="ADENOSINE/GUANOSINE DIPHOSPHATASE"/>
    <property type="match status" value="1"/>
</dbReference>
<gene>
    <name evidence="4" type="ORF">DILT_LOCUS6956</name>
</gene>
<evidence type="ECO:0000256" key="2">
    <source>
        <dbReference type="ARBA" id="ARBA00022801"/>
    </source>
</evidence>
<dbReference type="EMBL" id="UYRU01050763">
    <property type="protein sequence ID" value="VDN11125.1"/>
    <property type="molecule type" value="Genomic_DNA"/>
</dbReference>
<name>A0A3P7L0Y1_DIBLA</name>
<comment type="similarity">
    <text evidence="1">Belongs to the GDA1/CD39 NTPase family.</text>
</comment>
<dbReference type="InterPro" id="IPR000407">
    <property type="entry name" value="GDA1_CD39_NTPase"/>
</dbReference>
<accession>A0A3P7L0Y1</accession>
<dbReference type="PANTHER" id="PTHR11782:SF127">
    <property type="entry name" value="NTPASE, ISOFORM F"/>
    <property type="match status" value="1"/>
</dbReference>
<feature type="signal peptide" evidence="3">
    <location>
        <begin position="1"/>
        <end position="19"/>
    </location>
</feature>
<dbReference type="Pfam" id="PF01150">
    <property type="entry name" value="GDA1_CD39"/>
    <property type="match status" value="1"/>
</dbReference>
<evidence type="ECO:0000313" key="5">
    <source>
        <dbReference type="Proteomes" id="UP000281553"/>
    </source>
</evidence>
<keyword evidence="3" id="KW-0732">Signal</keyword>
<dbReference type="GO" id="GO:0016787">
    <property type="term" value="F:hydrolase activity"/>
    <property type="evidence" value="ECO:0007669"/>
    <property type="project" value="UniProtKB-KW"/>
</dbReference>
<sequence length="126" mass="13839">MIRVKLSWLAVPFLLKTVGEHLFSVEPGLSTFAKFPSEAIDNLRPLVEYAQEYVPEEWRSSTPIILRATAGLRLLPEKSANDLLASNESVSNFCSLNLSSILSAVCMSVDLAGETEGVRAIYARLP</sequence>
<feature type="chain" id="PRO_5018254193" evidence="3">
    <location>
        <begin position="20"/>
        <end position="126"/>
    </location>
</feature>
<protein>
    <submittedName>
        <fullName evidence="4">Uncharacterized protein</fullName>
    </submittedName>
</protein>